<gene>
    <name evidence="2" type="ORF">L227DRAFT_577224</name>
</gene>
<evidence type="ECO:0000259" key="1">
    <source>
        <dbReference type="Pfam" id="PF12697"/>
    </source>
</evidence>
<dbReference type="InterPro" id="IPR000073">
    <property type="entry name" value="AB_hydrolase_1"/>
</dbReference>
<organism evidence="2 3">
    <name type="scientific">Lentinus tigrinus ALCF2SS1-6</name>
    <dbReference type="NCBI Taxonomy" id="1328759"/>
    <lineage>
        <taxon>Eukaryota</taxon>
        <taxon>Fungi</taxon>
        <taxon>Dikarya</taxon>
        <taxon>Basidiomycota</taxon>
        <taxon>Agaricomycotina</taxon>
        <taxon>Agaricomycetes</taxon>
        <taxon>Polyporales</taxon>
        <taxon>Polyporaceae</taxon>
        <taxon>Lentinus</taxon>
    </lineage>
</organism>
<evidence type="ECO:0000313" key="3">
    <source>
        <dbReference type="Proteomes" id="UP000313359"/>
    </source>
</evidence>
<evidence type="ECO:0000313" key="2">
    <source>
        <dbReference type="EMBL" id="RPD58176.1"/>
    </source>
</evidence>
<dbReference type="Proteomes" id="UP000313359">
    <property type="component" value="Unassembled WGS sequence"/>
</dbReference>
<dbReference type="Gene3D" id="3.40.50.1820">
    <property type="entry name" value="alpha/beta hydrolase"/>
    <property type="match status" value="1"/>
</dbReference>
<keyword evidence="3" id="KW-1185">Reference proteome</keyword>
<dbReference type="EMBL" id="ML122276">
    <property type="protein sequence ID" value="RPD58176.1"/>
    <property type="molecule type" value="Genomic_DNA"/>
</dbReference>
<name>A0A5C2SA40_9APHY</name>
<dbReference type="SUPFAM" id="SSF53474">
    <property type="entry name" value="alpha/beta-Hydrolases"/>
    <property type="match status" value="1"/>
</dbReference>
<dbReference type="AlphaFoldDB" id="A0A5C2SA40"/>
<dbReference type="Pfam" id="PF12697">
    <property type="entry name" value="Abhydrolase_6"/>
    <property type="match status" value="1"/>
</dbReference>
<sequence>MEYNARDLYDFLVDFVASNDIPKAGVKGPNSGGIVVGGWSFAGGWMLALLAYAHSFPVGEVDPGTYVRRVILYDAPFHVCGYPPLNGDISGSPLYDPSLTQEEKIRLGPDYASGYFKHPNFVDALERRTRRTSPPPSLSTMTAEEGASVLYAPPVDVDGSDCILNLACPPSGAWAVLREKALHVHDSESDAAPSRSWDAVELTYLWGDSTVWEIVWGVHCMKQTVQEAKTAGDKIRRVTFVRIKDANHFMHWDKPEDTVRACLAATSELEEVVIGSY</sequence>
<proteinExistence type="predicted"/>
<dbReference type="InterPro" id="IPR029058">
    <property type="entry name" value="AB_hydrolase_fold"/>
</dbReference>
<dbReference type="OrthoDB" id="3466517at2759"/>
<reference evidence="2" key="1">
    <citation type="journal article" date="2018" name="Genome Biol. Evol.">
        <title>Genomics and development of Lentinus tigrinus, a white-rot wood-decaying mushroom with dimorphic fruiting bodies.</title>
        <authorList>
            <person name="Wu B."/>
            <person name="Xu Z."/>
            <person name="Knudson A."/>
            <person name="Carlson A."/>
            <person name="Chen N."/>
            <person name="Kovaka S."/>
            <person name="LaButti K."/>
            <person name="Lipzen A."/>
            <person name="Pennachio C."/>
            <person name="Riley R."/>
            <person name="Schakwitz W."/>
            <person name="Umezawa K."/>
            <person name="Ohm R.A."/>
            <person name="Grigoriev I.V."/>
            <person name="Nagy L.G."/>
            <person name="Gibbons J."/>
            <person name="Hibbett D."/>
        </authorList>
    </citation>
    <scope>NUCLEOTIDE SEQUENCE [LARGE SCALE GENOMIC DNA]</scope>
    <source>
        <strain evidence="2">ALCF2SS1-6</strain>
    </source>
</reference>
<accession>A0A5C2SA40</accession>
<feature type="domain" description="AB hydrolase-1" evidence="1">
    <location>
        <begin position="5"/>
        <end position="261"/>
    </location>
</feature>
<protein>
    <recommendedName>
        <fullName evidence="1">AB hydrolase-1 domain-containing protein</fullName>
    </recommendedName>
</protein>